<dbReference type="EMBL" id="JARJCN010000136">
    <property type="protein sequence ID" value="KAJ7070222.1"/>
    <property type="molecule type" value="Genomic_DNA"/>
</dbReference>
<reference evidence="2" key="1">
    <citation type="submission" date="2023-03" db="EMBL/GenBank/DDBJ databases">
        <title>Massive genome expansion in bonnet fungi (Mycena s.s.) driven by repeated elements and novel gene families across ecological guilds.</title>
        <authorList>
            <consortium name="Lawrence Berkeley National Laboratory"/>
            <person name="Harder C.B."/>
            <person name="Miyauchi S."/>
            <person name="Viragh M."/>
            <person name="Kuo A."/>
            <person name="Thoen E."/>
            <person name="Andreopoulos B."/>
            <person name="Lu D."/>
            <person name="Skrede I."/>
            <person name="Drula E."/>
            <person name="Henrissat B."/>
            <person name="Morin E."/>
            <person name="Kohler A."/>
            <person name="Barry K."/>
            <person name="LaButti K."/>
            <person name="Morin E."/>
            <person name="Salamov A."/>
            <person name="Lipzen A."/>
            <person name="Mereny Z."/>
            <person name="Hegedus B."/>
            <person name="Baldrian P."/>
            <person name="Stursova M."/>
            <person name="Weitz H."/>
            <person name="Taylor A."/>
            <person name="Grigoriev I.V."/>
            <person name="Nagy L.G."/>
            <person name="Martin F."/>
            <person name="Kauserud H."/>
        </authorList>
    </citation>
    <scope>NUCLEOTIDE SEQUENCE</scope>
    <source>
        <strain evidence="2">CBHHK173m</strain>
    </source>
</reference>
<evidence type="ECO:0000313" key="3">
    <source>
        <dbReference type="Proteomes" id="UP001222325"/>
    </source>
</evidence>
<feature type="compositionally biased region" description="Low complexity" evidence="1">
    <location>
        <begin position="1"/>
        <end position="25"/>
    </location>
</feature>
<name>A0AAD6TP00_9AGAR</name>
<organism evidence="2 3">
    <name type="scientific">Mycena belliarum</name>
    <dbReference type="NCBI Taxonomy" id="1033014"/>
    <lineage>
        <taxon>Eukaryota</taxon>
        <taxon>Fungi</taxon>
        <taxon>Dikarya</taxon>
        <taxon>Basidiomycota</taxon>
        <taxon>Agaricomycotina</taxon>
        <taxon>Agaricomycetes</taxon>
        <taxon>Agaricomycetidae</taxon>
        <taxon>Agaricales</taxon>
        <taxon>Marasmiineae</taxon>
        <taxon>Mycenaceae</taxon>
        <taxon>Mycena</taxon>
    </lineage>
</organism>
<dbReference type="Proteomes" id="UP001222325">
    <property type="component" value="Unassembled WGS sequence"/>
</dbReference>
<gene>
    <name evidence="2" type="ORF">B0H15DRAFT_1027813</name>
</gene>
<feature type="region of interest" description="Disordered" evidence="1">
    <location>
        <begin position="1"/>
        <end position="38"/>
    </location>
</feature>
<feature type="compositionally biased region" description="Polar residues" evidence="1">
    <location>
        <begin position="26"/>
        <end position="37"/>
    </location>
</feature>
<sequence length="151" mass="15633">MSANLKPTPNAAAAAPVNTHTPTAPIQDSATVDSNGPQCAHCGWRGGSHASNCPFKAGGGVRRCANRWVGDASRPTLKFEMDAEKDEKVDEGVEVGGGVTGAGGFAEASVDIDDAQSAKGAADVAAQRLELLDERRLRRSTHGVRQRTAPA</sequence>
<protein>
    <submittedName>
        <fullName evidence="2">Uncharacterized protein</fullName>
    </submittedName>
</protein>
<accession>A0AAD6TP00</accession>
<evidence type="ECO:0000256" key="1">
    <source>
        <dbReference type="SAM" id="MobiDB-lite"/>
    </source>
</evidence>
<comment type="caution">
    <text evidence="2">The sequence shown here is derived from an EMBL/GenBank/DDBJ whole genome shotgun (WGS) entry which is preliminary data.</text>
</comment>
<keyword evidence="3" id="KW-1185">Reference proteome</keyword>
<proteinExistence type="predicted"/>
<dbReference type="AlphaFoldDB" id="A0AAD6TP00"/>
<evidence type="ECO:0000313" key="2">
    <source>
        <dbReference type="EMBL" id="KAJ7070222.1"/>
    </source>
</evidence>